<name>A0A5C6B936_9BACT</name>
<comment type="caution">
    <text evidence="2">The sequence shown here is derived from an EMBL/GenBank/DDBJ whole genome shotgun (WGS) entry which is preliminary data.</text>
</comment>
<evidence type="ECO:0000313" key="2">
    <source>
        <dbReference type="EMBL" id="TWU08152.1"/>
    </source>
</evidence>
<evidence type="ECO:0000256" key="1">
    <source>
        <dbReference type="SAM" id="MobiDB-lite"/>
    </source>
</evidence>
<dbReference type="PROSITE" id="PS51318">
    <property type="entry name" value="TAT"/>
    <property type="match status" value="1"/>
</dbReference>
<reference evidence="2 3" key="1">
    <citation type="submission" date="2019-02" db="EMBL/GenBank/DDBJ databases">
        <title>Deep-cultivation of Planctomycetes and their phenomic and genomic characterization uncovers novel biology.</title>
        <authorList>
            <person name="Wiegand S."/>
            <person name="Jogler M."/>
            <person name="Boedeker C."/>
            <person name="Pinto D."/>
            <person name="Vollmers J."/>
            <person name="Rivas-Marin E."/>
            <person name="Kohn T."/>
            <person name="Peeters S.H."/>
            <person name="Heuer A."/>
            <person name="Rast P."/>
            <person name="Oberbeckmann S."/>
            <person name="Bunk B."/>
            <person name="Jeske O."/>
            <person name="Meyerdierks A."/>
            <person name="Storesund J.E."/>
            <person name="Kallscheuer N."/>
            <person name="Luecker S."/>
            <person name="Lage O.M."/>
            <person name="Pohl T."/>
            <person name="Merkel B.J."/>
            <person name="Hornburger P."/>
            <person name="Mueller R.-W."/>
            <person name="Bruemmer F."/>
            <person name="Labrenz M."/>
            <person name="Spormann A.M."/>
            <person name="Op Den Camp H."/>
            <person name="Overmann J."/>
            <person name="Amann R."/>
            <person name="Jetten M.S.M."/>
            <person name="Mascher T."/>
            <person name="Medema M.H."/>
            <person name="Devos D.P."/>
            <person name="Kaster A.-K."/>
            <person name="Ovreas L."/>
            <person name="Rohde M."/>
            <person name="Galperin M.Y."/>
            <person name="Jogler C."/>
        </authorList>
    </citation>
    <scope>NUCLEOTIDE SEQUENCE [LARGE SCALE GENOMIC DNA]</scope>
    <source>
        <strain evidence="2 3">Pla52n</strain>
    </source>
</reference>
<proteinExistence type="predicted"/>
<keyword evidence="3" id="KW-1185">Reference proteome</keyword>
<dbReference type="Pfam" id="PF07586">
    <property type="entry name" value="HXXSHH"/>
    <property type="match status" value="1"/>
</dbReference>
<protein>
    <recommendedName>
        <fullName evidence="4">DUF1552 domain-containing protein</fullName>
    </recommendedName>
</protein>
<evidence type="ECO:0000313" key="3">
    <source>
        <dbReference type="Proteomes" id="UP000320176"/>
    </source>
</evidence>
<dbReference type="InterPro" id="IPR006311">
    <property type="entry name" value="TAT_signal"/>
</dbReference>
<dbReference type="InterPro" id="IPR011447">
    <property type="entry name" value="DUF1552"/>
</dbReference>
<evidence type="ECO:0008006" key="4">
    <source>
        <dbReference type="Google" id="ProtNLM"/>
    </source>
</evidence>
<dbReference type="Proteomes" id="UP000320176">
    <property type="component" value="Unassembled WGS sequence"/>
</dbReference>
<gene>
    <name evidence="2" type="ORF">Pla52n_07340</name>
</gene>
<organism evidence="2 3">
    <name type="scientific">Stieleria varia</name>
    <dbReference type="NCBI Taxonomy" id="2528005"/>
    <lineage>
        <taxon>Bacteria</taxon>
        <taxon>Pseudomonadati</taxon>
        <taxon>Planctomycetota</taxon>
        <taxon>Planctomycetia</taxon>
        <taxon>Pirellulales</taxon>
        <taxon>Pirellulaceae</taxon>
        <taxon>Stieleria</taxon>
    </lineage>
</organism>
<dbReference type="AlphaFoldDB" id="A0A5C6B936"/>
<sequence length="486" mass="53264">MTRRFHPDASTHAAGANGKQPTVSRRTLLRGLGAVTIGLPLLEEMMVSSALASPAADVPTRAFNVFFGLGIPAPLQEEVLDGVLEPLKPLADKLLIMRGVDQTRADESGINAHFDGASAAFTAEPPDGEAKAGGPSLDQVIRREQHPDGMPPGMVPTLVAGTFFRRSRVSRYVHSYNPDGTVAATMQEKPRDVFERVFGTVDQSQGADQRRIDRSVLDSVVEQYKFYTGANSPLGAASRGRVADHLERIREYETRAFASQSHDPRAPQLPAPSELRHGGAADPGGEGIDMHIDDLSREWRLMADLYALAIQMDRVRFGSLTFLAAGERLRMTGQYKYNERLVYEFNDEKELGKSGSAGCSHEWWHQFNPGKQNVQLRAHAHMKMREVAYFLKRLDETVEGNGKTILENSCLTISTESGDGRHNDVKRELSGVFHAITPANGRFKTGIVDVGCEGLDVYNTMLAAMGSKRQLGPAKRQGKSVDAIRA</sequence>
<accession>A0A5C6B936</accession>
<dbReference type="OrthoDB" id="209744at2"/>
<feature type="region of interest" description="Disordered" evidence="1">
    <location>
        <begin position="1"/>
        <end position="22"/>
    </location>
</feature>
<dbReference type="RefSeq" id="WP_146518248.1">
    <property type="nucleotide sequence ID" value="NZ_CP151726.1"/>
</dbReference>
<dbReference type="EMBL" id="SJPN01000001">
    <property type="protein sequence ID" value="TWU08152.1"/>
    <property type="molecule type" value="Genomic_DNA"/>
</dbReference>
<feature type="region of interest" description="Disordered" evidence="1">
    <location>
        <begin position="256"/>
        <end position="287"/>
    </location>
</feature>